<organism evidence="2 3">
    <name type="scientific">Rotaria socialis</name>
    <dbReference type="NCBI Taxonomy" id="392032"/>
    <lineage>
        <taxon>Eukaryota</taxon>
        <taxon>Metazoa</taxon>
        <taxon>Spiralia</taxon>
        <taxon>Gnathifera</taxon>
        <taxon>Rotifera</taxon>
        <taxon>Eurotatoria</taxon>
        <taxon>Bdelloidea</taxon>
        <taxon>Philodinida</taxon>
        <taxon>Philodinidae</taxon>
        <taxon>Rotaria</taxon>
    </lineage>
</organism>
<accession>A0A821LP76</accession>
<reference evidence="2" key="1">
    <citation type="submission" date="2021-02" db="EMBL/GenBank/DDBJ databases">
        <authorList>
            <person name="Nowell W R."/>
        </authorList>
    </citation>
    <scope>NUCLEOTIDE SEQUENCE</scope>
</reference>
<feature type="compositionally biased region" description="Low complexity" evidence="1">
    <location>
        <begin position="92"/>
        <end position="154"/>
    </location>
</feature>
<evidence type="ECO:0000313" key="2">
    <source>
        <dbReference type="EMBL" id="CAF4754143.1"/>
    </source>
</evidence>
<evidence type="ECO:0000256" key="1">
    <source>
        <dbReference type="SAM" id="MobiDB-lite"/>
    </source>
</evidence>
<dbReference type="Proteomes" id="UP000663838">
    <property type="component" value="Unassembled WGS sequence"/>
</dbReference>
<evidence type="ECO:0000313" key="3">
    <source>
        <dbReference type="Proteomes" id="UP000663838"/>
    </source>
</evidence>
<sequence>MFGTLYIADSWNHHVTCWTQGAKEGTVIVGGNGQGAAANQFYYPNELVECEGANNTCNEPEHLCLNHSRCHDFPICYPVPSFNEQLCPPISTTTTTSTATTTTETTTTSTATTTTETTTTSTATTTTETTTTSTATTTTEMTTTAESTSANSTTMMSPTLETAQELGELFSHTSQFFLIIIQNRTPVVIFMLCHYMGILSVT</sequence>
<proteinExistence type="predicted"/>
<feature type="region of interest" description="Disordered" evidence="1">
    <location>
        <begin position="92"/>
        <end position="155"/>
    </location>
</feature>
<protein>
    <submittedName>
        <fullName evidence="2">Uncharacterized protein</fullName>
    </submittedName>
</protein>
<dbReference type="EMBL" id="CAJOBS010001700">
    <property type="protein sequence ID" value="CAF4754143.1"/>
    <property type="molecule type" value="Genomic_DNA"/>
</dbReference>
<gene>
    <name evidence="2" type="ORF">TOA249_LOCUS20580</name>
</gene>
<name>A0A821LP76_9BILA</name>
<dbReference type="AlphaFoldDB" id="A0A821LP76"/>
<comment type="caution">
    <text evidence="2">The sequence shown here is derived from an EMBL/GenBank/DDBJ whole genome shotgun (WGS) entry which is preliminary data.</text>
</comment>